<comment type="similarity">
    <text evidence="1">Belongs to the short-chain dehydrogenases/reductases (SDR) family.</text>
</comment>
<dbReference type="GO" id="GO:0016491">
    <property type="term" value="F:oxidoreductase activity"/>
    <property type="evidence" value="ECO:0007669"/>
    <property type="project" value="UniProtKB-KW"/>
</dbReference>
<dbReference type="EMBL" id="CAEZYF010000009">
    <property type="protein sequence ID" value="CAB4723928.1"/>
    <property type="molecule type" value="Genomic_DNA"/>
</dbReference>
<dbReference type="PANTHER" id="PTHR43180:SF3">
    <property type="entry name" value="SHORT CHAIN DEHYDROGENASE MDPC-RELATED"/>
    <property type="match status" value="1"/>
</dbReference>
<dbReference type="EMBL" id="CAFBOL010000035">
    <property type="protein sequence ID" value="CAB4991233.1"/>
    <property type="molecule type" value="Genomic_DNA"/>
</dbReference>
<keyword evidence="3" id="KW-0520">NAD</keyword>
<evidence type="ECO:0000256" key="3">
    <source>
        <dbReference type="ARBA" id="ARBA00023027"/>
    </source>
</evidence>
<protein>
    <submittedName>
        <fullName evidence="5">Unannotated protein</fullName>
    </submittedName>
</protein>
<dbReference type="Gene3D" id="3.40.50.720">
    <property type="entry name" value="NAD(P)-binding Rossmann-like Domain"/>
    <property type="match status" value="1"/>
</dbReference>
<evidence type="ECO:0000313" key="7">
    <source>
        <dbReference type="EMBL" id="CAB4991233.1"/>
    </source>
</evidence>
<dbReference type="FunFam" id="3.40.50.720:FF:000084">
    <property type="entry name" value="Short-chain dehydrogenase reductase"/>
    <property type="match status" value="1"/>
</dbReference>
<evidence type="ECO:0000256" key="2">
    <source>
        <dbReference type="ARBA" id="ARBA00023002"/>
    </source>
</evidence>
<dbReference type="EMBL" id="CAESGF010000009">
    <property type="protein sequence ID" value="CAB4364051.1"/>
    <property type="molecule type" value="Genomic_DNA"/>
</dbReference>
<dbReference type="CDD" id="cd05233">
    <property type="entry name" value="SDR_c"/>
    <property type="match status" value="1"/>
</dbReference>
<dbReference type="SUPFAM" id="SSF51735">
    <property type="entry name" value="NAD(P)-binding Rossmann-fold domains"/>
    <property type="match status" value="1"/>
</dbReference>
<organism evidence="5">
    <name type="scientific">freshwater metagenome</name>
    <dbReference type="NCBI Taxonomy" id="449393"/>
    <lineage>
        <taxon>unclassified sequences</taxon>
        <taxon>metagenomes</taxon>
        <taxon>ecological metagenomes</taxon>
    </lineage>
</organism>
<gene>
    <name evidence="5" type="ORF">UFOPK2656_01625</name>
    <name evidence="6" type="ORF">UFOPK3651_01767</name>
    <name evidence="7" type="ORF">UFOPK3931_01485</name>
    <name evidence="4" type="ORF">UFOPK4189_01820</name>
</gene>
<evidence type="ECO:0000256" key="1">
    <source>
        <dbReference type="ARBA" id="ARBA00006484"/>
    </source>
</evidence>
<evidence type="ECO:0000313" key="6">
    <source>
        <dbReference type="EMBL" id="CAB4935430.1"/>
    </source>
</evidence>
<dbReference type="AlphaFoldDB" id="A0A6J6RN61"/>
<name>A0A6J6RN61_9ZZZZ</name>
<dbReference type="InterPro" id="IPR002347">
    <property type="entry name" value="SDR_fam"/>
</dbReference>
<dbReference type="InterPro" id="IPR023985">
    <property type="entry name" value="SDR_subfam_1"/>
</dbReference>
<evidence type="ECO:0000313" key="4">
    <source>
        <dbReference type="EMBL" id="CAB4364051.1"/>
    </source>
</evidence>
<dbReference type="EMBL" id="CAFBMT010000009">
    <property type="protein sequence ID" value="CAB4935430.1"/>
    <property type="molecule type" value="Genomic_DNA"/>
</dbReference>
<accession>A0A6J6RN61</accession>
<dbReference type="PRINTS" id="PR00081">
    <property type="entry name" value="GDHRDH"/>
</dbReference>
<evidence type="ECO:0000313" key="5">
    <source>
        <dbReference type="EMBL" id="CAB4723928.1"/>
    </source>
</evidence>
<sequence length="284" mass="30002">MAGRLEGKVAFITGAARGQGKSHCIRLAQEGAKIIATDLCADIATVNYDQGSDADFADTVAQVQAVGGEILAMKADVRERSQLKAAVDAGLAKFGKIDIVCANAGILPIKSRDTQSFVDAMDVDFGGVLNTVGVTLEHLTAGASIILTGSTAGLIEGSVNNPVLGAGGSGYGLAKAFIVKYTEVLALQVAEKMIRVNAIHPTNCNTNLLHNEDLYKLFRPDIENPTREDVMPAFNHFQAMPIPYIEPVDISNAVLWLASDEARYVTGVNLRVDAGSFIKSPTGI</sequence>
<reference evidence="5" key="1">
    <citation type="submission" date="2020-05" db="EMBL/GenBank/DDBJ databases">
        <authorList>
            <person name="Chiriac C."/>
            <person name="Salcher M."/>
            <person name="Ghai R."/>
            <person name="Kavagutti S V."/>
        </authorList>
    </citation>
    <scope>NUCLEOTIDE SEQUENCE</scope>
</reference>
<dbReference type="PANTHER" id="PTHR43180">
    <property type="entry name" value="3-OXOACYL-(ACYL-CARRIER-PROTEIN) REDUCTASE (AFU_ORTHOLOGUE AFUA_6G11210)"/>
    <property type="match status" value="1"/>
</dbReference>
<keyword evidence="2" id="KW-0560">Oxidoreductase</keyword>
<dbReference type="InterPro" id="IPR036291">
    <property type="entry name" value="NAD(P)-bd_dom_sf"/>
</dbReference>
<dbReference type="NCBIfam" id="TIGR03971">
    <property type="entry name" value="SDR_subfam_1"/>
    <property type="match status" value="1"/>
</dbReference>
<dbReference type="Pfam" id="PF13561">
    <property type="entry name" value="adh_short_C2"/>
    <property type="match status" value="1"/>
</dbReference>
<proteinExistence type="inferred from homology"/>